<evidence type="ECO:0000313" key="2">
    <source>
        <dbReference type="EMBL" id="KAF5357111.1"/>
    </source>
</evidence>
<dbReference type="InterPro" id="IPR036291">
    <property type="entry name" value="NAD(P)-bd_dom_sf"/>
</dbReference>
<keyword evidence="1" id="KW-0560">Oxidoreductase</keyword>
<evidence type="ECO:0008006" key="4">
    <source>
        <dbReference type="Google" id="ProtNLM"/>
    </source>
</evidence>
<proteinExistence type="predicted"/>
<dbReference type="OrthoDB" id="2898509at2759"/>
<dbReference type="Proteomes" id="UP000559027">
    <property type="component" value="Unassembled WGS sequence"/>
</dbReference>
<dbReference type="AlphaFoldDB" id="A0A8H5LH11"/>
<dbReference type="InterPro" id="IPR052228">
    <property type="entry name" value="Sec_Metab_Biosynth_Oxidored"/>
</dbReference>
<organism evidence="2 3">
    <name type="scientific">Leucocoprinus leucothites</name>
    <dbReference type="NCBI Taxonomy" id="201217"/>
    <lineage>
        <taxon>Eukaryota</taxon>
        <taxon>Fungi</taxon>
        <taxon>Dikarya</taxon>
        <taxon>Basidiomycota</taxon>
        <taxon>Agaricomycotina</taxon>
        <taxon>Agaricomycetes</taxon>
        <taxon>Agaricomycetidae</taxon>
        <taxon>Agaricales</taxon>
        <taxon>Agaricineae</taxon>
        <taxon>Agaricaceae</taxon>
        <taxon>Leucocoprinus</taxon>
    </lineage>
</organism>
<dbReference type="PANTHER" id="PTHR47534">
    <property type="entry name" value="YALI0E05731P"/>
    <property type="match status" value="1"/>
</dbReference>
<gene>
    <name evidence="2" type="ORF">D9756_006838</name>
</gene>
<keyword evidence="3" id="KW-1185">Reference proteome</keyword>
<dbReference type="EMBL" id="JAACJO010000006">
    <property type="protein sequence ID" value="KAF5357111.1"/>
    <property type="molecule type" value="Genomic_DNA"/>
</dbReference>
<comment type="caution">
    <text evidence="2">The sequence shown here is derived from an EMBL/GenBank/DDBJ whole genome shotgun (WGS) entry which is preliminary data.</text>
</comment>
<dbReference type="InterPro" id="IPR002347">
    <property type="entry name" value="SDR_fam"/>
</dbReference>
<accession>A0A8H5LH11</accession>
<dbReference type="SUPFAM" id="SSF51735">
    <property type="entry name" value="NAD(P)-binding Rossmann-fold domains"/>
    <property type="match status" value="1"/>
</dbReference>
<dbReference type="Gene3D" id="3.40.50.720">
    <property type="entry name" value="NAD(P)-binding Rossmann-like Domain"/>
    <property type="match status" value="1"/>
</dbReference>
<evidence type="ECO:0000256" key="1">
    <source>
        <dbReference type="ARBA" id="ARBA00023002"/>
    </source>
</evidence>
<reference evidence="2 3" key="1">
    <citation type="journal article" date="2020" name="ISME J.">
        <title>Uncovering the hidden diversity of litter-decomposition mechanisms in mushroom-forming fungi.</title>
        <authorList>
            <person name="Floudas D."/>
            <person name="Bentzer J."/>
            <person name="Ahren D."/>
            <person name="Johansson T."/>
            <person name="Persson P."/>
            <person name="Tunlid A."/>
        </authorList>
    </citation>
    <scope>NUCLEOTIDE SEQUENCE [LARGE SCALE GENOMIC DNA]</scope>
    <source>
        <strain evidence="2 3">CBS 146.42</strain>
    </source>
</reference>
<sequence>MPPLATVQASNATFQPSYVPVAVFVGGTAGIGKCTAQLLAQILKGRLRLVIVGRNESAARDIIASLPPATGEGAGYEFLPCDVTVMKNVHGVSKTLRDRLPKVNYLVLSAGVFSVKGWEETEDGLDKKLASRYYSKWAFTNDLLPLLRNAKQAGEDAKVMSVLAAGKYAGIDVNDLGLKKSFSGLKAMMQSISYTDLMTATNALSIDHWLATLLSPLLKLVFWAIAVEPEVCAQHMLYALLDSKEGLSRRNEHGDDIGDLKFPQEEGAQAKLWVHSVETTKSTVL</sequence>
<dbReference type="Pfam" id="PF00106">
    <property type="entry name" value="adh_short"/>
    <property type="match status" value="1"/>
</dbReference>
<protein>
    <recommendedName>
        <fullName evidence="4">NAD(P)-binding protein</fullName>
    </recommendedName>
</protein>
<name>A0A8H5LH11_9AGAR</name>
<dbReference type="PANTHER" id="PTHR47534:SF3">
    <property type="entry name" value="ALCOHOL DEHYDROGENASE-LIKE C-TERMINAL DOMAIN-CONTAINING PROTEIN"/>
    <property type="match status" value="1"/>
</dbReference>
<dbReference type="GO" id="GO:0016491">
    <property type="term" value="F:oxidoreductase activity"/>
    <property type="evidence" value="ECO:0007669"/>
    <property type="project" value="UniProtKB-KW"/>
</dbReference>
<evidence type="ECO:0000313" key="3">
    <source>
        <dbReference type="Proteomes" id="UP000559027"/>
    </source>
</evidence>